<protein>
    <submittedName>
        <fullName evidence="2">Uncharacterized protein</fullName>
    </submittedName>
</protein>
<feature type="transmembrane region" description="Helical" evidence="1">
    <location>
        <begin position="122"/>
        <end position="145"/>
    </location>
</feature>
<evidence type="ECO:0000313" key="3">
    <source>
        <dbReference type="Proteomes" id="UP000005017"/>
    </source>
</evidence>
<feature type="transmembrane region" description="Helical" evidence="1">
    <location>
        <begin position="56"/>
        <end position="79"/>
    </location>
</feature>
<keyword evidence="1" id="KW-1133">Transmembrane helix</keyword>
<accession>D2MQ59</accession>
<dbReference type="Proteomes" id="UP000005017">
    <property type="component" value="Unassembled WGS sequence"/>
</dbReference>
<dbReference type="STRING" id="679192.HMPREF9013_0406"/>
<proteinExistence type="predicted"/>
<dbReference type="RefSeq" id="WP_006627522.1">
    <property type="nucleotide sequence ID" value="NZ_ADFR01000016.1"/>
</dbReference>
<sequence length="154" mass="17924">MKLGIQALGIQRKYLYKGIQYYVQYLFRRKRLNDKYLDELQQEDIKKICLMASKRAYQLIVGVGMIYLFAFMFIIASIISTPVQNQTVFTRWYINTIQSVFMLVNRNQGSAIGTILLTGIKLLPIAIIDVTPLFIIISLIINWSLEKELKKITH</sequence>
<comment type="caution">
    <text evidence="2">The sequence shown here is derived from an EMBL/GenBank/DDBJ whole genome shotgun (WGS) entry which is preliminary data.</text>
</comment>
<name>D2MQ59_9FIRM</name>
<dbReference type="EMBL" id="ADFR01000016">
    <property type="protein sequence ID" value="EFC05128.1"/>
    <property type="molecule type" value="Genomic_DNA"/>
</dbReference>
<evidence type="ECO:0000256" key="1">
    <source>
        <dbReference type="SAM" id="Phobius"/>
    </source>
</evidence>
<keyword evidence="1" id="KW-0812">Transmembrane</keyword>
<keyword evidence="3" id="KW-1185">Reference proteome</keyword>
<reference evidence="3" key="1">
    <citation type="submission" date="2009-12" db="EMBL/GenBank/DDBJ databases">
        <title>Sequence of Clostridiales genomosp. BVAB3 str. UPII9-5.</title>
        <authorList>
            <person name="Madupu R."/>
            <person name="Durkin A.S."/>
            <person name="Torralba M."/>
            <person name="Methe B."/>
            <person name="Sutton G.G."/>
            <person name="Strausberg R.L."/>
            <person name="Nelson K.E."/>
        </authorList>
    </citation>
    <scope>NUCLEOTIDE SEQUENCE [LARGE SCALE GENOMIC DNA]</scope>
    <source>
        <strain evidence="3">W1219</strain>
    </source>
</reference>
<gene>
    <name evidence="2" type="ORF">HMPREF9013_0406</name>
</gene>
<evidence type="ECO:0000313" key="2">
    <source>
        <dbReference type="EMBL" id="EFC05128.1"/>
    </source>
</evidence>
<dbReference type="AlphaFoldDB" id="D2MQ59"/>
<organism evidence="2 3">
    <name type="scientific">Bulleidia extructa W1219</name>
    <dbReference type="NCBI Taxonomy" id="679192"/>
    <lineage>
        <taxon>Bacteria</taxon>
        <taxon>Bacillati</taxon>
        <taxon>Bacillota</taxon>
        <taxon>Erysipelotrichia</taxon>
        <taxon>Erysipelotrichales</taxon>
        <taxon>Erysipelotrichaceae</taxon>
        <taxon>Bulleidia</taxon>
    </lineage>
</organism>
<keyword evidence="1" id="KW-0472">Membrane</keyword>